<keyword evidence="3" id="KW-1185">Reference proteome</keyword>
<evidence type="ECO:0000256" key="1">
    <source>
        <dbReference type="SAM" id="MobiDB-lite"/>
    </source>
</evidence>
<comment type="caution">
    <text evidence="2">The sequence shown here is derived from an EMBL/GenBank/DDBJ whole genome shotgun (WGS) entry which is preliminary data.</text>
</comment>
<name>A0ABD1F4H9_HYPHA</name>
<dbReference type="EMBL" id="JBDJPC010000003">
    <property type="protein sequence ID" value="KAL1510049.1"/>
    <property type="molecule type" value="Genomic_DNA"/>
</dbReference>
<protein>
    <submittedName>
        <fullName evidence="2">Uncharacterized protein</fullName>
    </submittedName>
</protein>
<feature type="compositionally biased region" description="Basic and acidic residues" evidence="1">
    <location>
        <begin position="31"/>
        <end position="40"/>
    </location>
</feature>
<feature type="region of interest" description="Disordered" evidence="1">
    <location>
        <begin position="1"/>
        <end position="46"/>
    </location>
</feature>
<dbReference type="AlphaFoldDB" id="A0ABD1F4H9"/>
<reference evidence="2 3" key="1">
    <citation type="submission" date="2024-05" db="EMBL/GenBank/DDBJ databases">
        <title>Genetic variation in Jamaican populations of the coffee berry borer (Hypothenemus hampei).</title>
        <authorList>
            <person name="Errbii M."/>
            <person name="Myrie A."/>
        </authorList>
    </citation>
    <scope>NUCLEOTIDE SEQUENCE [LARGE SCALE GENOMIC DNA]</scope>
    <source>
        <strain evidence="2">JA-Hopewell-2020-01-JO</strain>
        <tissue evidence="2">Whole body</tissue>
    </source>
</reference>
<sequence>MSDIVYKSKKGVRSTSGSNKRPKVKRRRPVNRYEMDKTMDSEASTSAKKLKMSEDLYDIEVDSAFGNRLINFIAVFSAISNLVICKECKSEIKFTESGIRGLGFKT</sequence>
<evidence type="ECO:0000313" key="3">
    <source>
        <dbReference type="Proteomes" id="UP001566132"/>
    </source>
</evidence>
<accession>A0ABD1F4H9</accession>
<organism evidence="2 3">
    <name type="scientific">Hypothenemus hampei</name>
    <name type="common">Coffee berry borer</name>
    <dbReference type="NCBI Taxonomy" id="57062"/>
    <lineage>
        <taxon>Eukaryota</taxon>
        <taxon>Metazoa</taxon>
        <taxon>Ecdysozoa</taxon>
        <taxon>Arthropoda</taxon>
        <taxon>Hexapoda</taxon>
        <taxon>Insecta</taxon>
        <taxon>Pterygota</taxon>
        <taxon>Neoptera</taxon>
        <taxon>Endopterygota</taxon>
        <taxon>Coleoptera</taxon>
        <taxon>Polyphaga</taxon>
        <taxon>Cucujiformia</taxon>
        <taxon>Curculionidae</taxon>
        <taxon>Scolytinae</taxon>
        <taxon>Hypothenemus</taxon>
    </lineage>
</organism>
<feature type="compositionally biased region" description="Basic residues" evidence="1">
    <location>
        <begin position="20"/>
        <end position="30"/>
    </location>
</feature>
<evidence type="ECO:0000313" key="2">
    <source>
        <dbReference type="EMBL" id="KAL1510049.1"/>
    </source>
</evidence>
<dbReference type="Proteomes" id="UP001566132">
    <property type="component" value="Unassembled WGS sequence"/>
</dbReference>
<proteinExistence type="predicted"/>
<gene>
    <name evidence="2" type="ORF">ABEB36_004705</name>
</gene>